<keyword evidence="2" id="KW-0472">Membrane</keyword>
<feature type="transmembrane region" description="Helical" evidence="2">
    <location>
        <begin position="191"/>
        <end position="214"/>
    </location>
</feature>
<name>A0A5J5F9I2_9PEZI</name>
<organism evidence="3 4">
    <name type="scientific">Sphaerosporella brunnea</name>
    <dbReference type="NCBI Taxonomy" id="1250544"/>
    <lineage>
        <taxon>Eukaryota</taxon>
        <taxon>Fungi</taxon>
        <taxon>Dikarya</taxon>
        <taxon>Ascomycota</taxon>
        <taxon>Pezizomycotina</taxon>
        <taxon>Pezizomycetes</taxon>
        <taxon>Pezizales</taxon>
        <taxon>Pyronemataceae</taxon>
        <taxon>Sphaerosporella</taxon>
    </lineage>
</organism>
<dbReference type="InParanoid" id="A0A5J5F9I2"/>
<feature type="region of interest" description="Disordered" evidence="1">
    <location>
        <begin position="1"/>
        <end position="25"/>
    </location>
</feature>
<protein>
    <submittedName>
        <fullName evidence="3">Uncharacterized protein</fullName>
    </submittedName>
</protein>
<dbReference type="EMBL" id="VXIS01000012">
    <property type="protein sequence ID" value="KAA8913726.1"/>
    <property type="molecule type" value="Genomic_DNA"/>
</dbReference>
<evidence type="ECO:0000256" key="2">
    <source>
        <dbReference type="SAM" id="Phobius"/>
    </source>
</evidence>
<evidence type="ECO:0000313" key="4">
    <source>
        <dbReference type="Proteomes" id="UP000326924"/>
    </source>
</evidence>
<evidence type="ECO:0000313" key="3">
    <source>
        <dbReference type="EMBL" id="KAA8913726.1"/>
    </source>
</evidence>
<feature type="region of interest" description="Disordered" evidence="1">
    <location>
        <begin position="82"/>
        <end position="105"/>
    </location>
</feature>
<dbReference type="OrthoDB" id="5424334at2759"/>
<gene>
    <name evidence="3" type="ORF">FN846DRAFT_928317</name>
</gene>
<keyword evidence="4" id="KW-1185">Reference proteome</keyword>
<comment type="caution">
    <text evidence="3">The sequence shown here is derived from an EMBL/GenBank/DDBJ whole genome shotgun (WGS) entry which is preliminary data.</text>
</comment>
<accession>A0A5J5F9I2</accession>
<feature type="compositionally biased region" description="Low complexity" evidence="1">
    <location>
        <begin position="8"/>
        <end position="25"/>
    </location>
</feature>
<evidence type="ECO:0000256" key="1">
    <source>
        <dbReference type="SAM" id="MobiDB-lite"/>
    </source>
</evidence>
<dbReference type="AlphaFoldDB" id="A0A5J5F9I2"/>
<reference evidence="3 4" key="1">
    <citation type="submission" date="2019-09" db="EMBL/GenBank/DDBJ databases">
        <title>Draft genome of the ectomycorrhizal ascomycete Sphaerosporella brunnea.</title>
        <authorList>
            <consortium name="DOE Joint Genome Institute"/>
            <person name="Benucci G.M."/>
            <person name="Marozzi G."/>
            <person name="Antonielli L."/>
            <person name="Sanchez S."/>
            <person name="Marco P."/>
            <person name="Wang X."/>
            <person name="Falini L.B."/>
            <person name="Barry K."/>
            <person name="Haridas S."/>
            <person name="Lipzen A."/>
            <person name="Labutti K."/>
            <person name="Grigoriev I.V."/>
            <person name="Murat C."/>
            <person name="Martin F."/>
            <person name="Albertini E."/>
            <person name="Donnini D."/>
            <person name="Bonito G."/>
        </authorList>
    </citation>
    <scope>NUCLEOTIDE SEQUENCE [LARGE SCALE GENOMIC DNA]</scope>
    <source>
        <strain evidence="3 4">Sb_GMNB300</strain>
    </source>
</reference>
<keyword evidence="2" id="KW-0812">Transmembrane</keyword>
<sequence>MALTTSPAAPGASRRGFSSSSSSSSSSFTSRIAAAAVQQIPGSYVSLARNVISAVAARTPLLGAPTRTEQAIEIDADYFTGPQDCSNLPADPPPPKYTSAPTTPGFSMSDSTVSLPLTEPMPVSSRSVSLGAVMSQASTPTTSNAGACTSCSHLKLQLHLLTLQNEAYMAQRDYLLQHESLPSQAPGSSGLLSFLIASVIRAMFLLAFLVWPYIRGVLGRAREWEQEWEVGGRVRSWGWRCVGLAWNVVLGASREPHVGNVRIHPEWEMWATKLLEEVLSGVGQGVREGLGVWGVRMESVM</sequence>
<keyword evidence="2" id="KW-1133">Transmembrane helix</keyword>
<proteinExistence type="predicted"/>
<dbReference type="Proteomes" id="UP000326924">
    <property type="component" value="Unassembled WGS sequence"/>
</dbReference>